<organism evidence="2 3">
    <name type="scientific">Leptospira bouyouniensis</name>
    <dbReference type="NCBI Taxonomy" id="2484911"/>
    <lineage>
        <taxon>Bacteria</taxon>
        <taxon>Pseudomonadati</taxon>
        <taxon>Spirochaetota</taxon>
        <taxon>Spirochaetia</taxon>
        <taxon>Leptospirales</taxon>
        <taxon>Leptospiraceae</taxon>
        <taxon>Leptospira</taxon>
    </lineage>
</organism>
<accession>A0A7I0HSQ8</accession>
<dbReference type="AlphaFoldDB" id="A0A7I0HSQ8"/>
<keyword evidence="1" id="KW-0472">Membrane</keyword>
<proteinExistence type="predicted"/>
<protein>
    <submittedName>
        <fullName evidence="2">SGNH/GDSL hydrolase family protein</fullName>
    </submittedName>
</protein>
<gene>
    <name evidence="2" type="ORF">EHQ43_09595</name>
</gene>
<comment type="caution">
    <text evidence="2">The sequence shown here is derived from an EMBL/GenBank/DDBJ whole genome shotgun (WGS) entry which is preliminary data.</text>
</comment>
<dbReference type="EMBL" id="RQFT01000008">
    <property type="protein sequence ID" value="TGL06727.1"/>
    <property type="molecule type" value="Genomic_DNA"/>
</dbReference>
<dbReference type="InterPro" id="IPR036514">
    <property type="entry name" value="SGNH_hydro_sf"/>
</dbReference>
<feature type="transmembrane region" description="Helical" evidence="1">
    <location>
        <begin position="12"/>
        <end position="33"/>
    </location>
</feature>
<evidence type="ECO:0000313" key="2">
    <source>
        <dbReference type="EMBL" id="TGL06727.1"/>
    </source>
</evidence>
<reference evidence="2 3" key="1">
    <citation type="journal article" date="2019" name="PLoS Negl. Trop. Dis.">
        <title>Revisiting the worldwide diversity of Leptospira species in the environment.</title>
        <authorList>
            <person name="Vincent A.T."/>
            <person name="Schiettekatte O."/>
            <person name="Bourhy P."/>
            <person name="Veyrier F.J."/>
            <person name="Picardeau M."/>
        </authorList>
    </citation>
    <scope>NUCLEOTIDE SEQUENCE [LARGE SCALE GENOMIC DNA]</scope>
    <source>
        <strain evidence="2 3">201800273</strain>
    </source>
</reference>
<keyword evidence="1" id="KW-0812">Transmembrane</keyword>
<keyword evidence="1" id="KW-1133">Transmembrane helix</keyword>
<keyword evidence="2" id="KW-0378">Hydrolase</keyword>
<dbReference type="GO" id="GO:0016788">
    <property type="term" value="F:hydrolase activity, acting on ester bonds"/>
    <property type="evidence" value="ECO:0007669"/>
    <property type="project" value="UniProtKB-ARBA"/>
</dbReference>
<evidence type="ECO:0000313" key="3">
    <source>
        <dbReference type="Proteomes" id="UP000297641"/>
    </source>
</evidence>
<name>A0A7I0HSQ8_9LEPT</name>
<dbReference type="Gene3D" id="3.40.50.1110">
    <property type="entry name" value="SGNH hydrolase"/>
    <property type="match status" value="1"/>
</dbReference>
<evidence type="ECO:0000256" key="1">
    <source>
        <dbReference type="SAM" id="Phobius"/>
    </source>
</evidence>
<dbReference type="SUPFAM" id="SSF52266">
    <property type="entry name" value="SGNH hydrolase"/>
    <property type="match status" value="1"/>
</dbReference>
<dbReference type="Proteomes" id="UP000297641">
    <property type="component" value="Unassembled WGS sequence"/>
</dbReference>
<sequence>MKKVRFNSNWSVFQKVSIVVFILFGISFVLRWLDQNYFQYKLPYGYFHYPPNQTIPFFRSGEPEPGKIGKFGIRESSLKENASCHFLLLGDSQTFGSGIFWQDTFSEILNRETICQWTNVSMPGFTIDNEIAIFQKIKGEIPFDQVYLVVYGNDIYEIGDTPDYIHFVDKQKWYVRLLSYILPEYTRLDLKKKYFDSVQLRMEEEIQKYANIEYNKHFPKSKKDEVEVGNENFLTFLTLFSISPNYFKQSLDVKSVSIQNYLRWKRVFDQLYEEVSKNQKKLTIVYIPLDVEFDPARYQIYERIGFPMEKHWLEGDSEFVLELQSITKEYNLKFIDLRSVFRTEKQLLQKEDIHYNEKANRLVADKIKKMLE</sequence>